<name>A0AA42SUR8_AQUAC</name>
<dbReference type="Pfam" id="PF02627">
    <property type="entry name" value="CMD"/>
    <property type="match status" value="1"/>
</dbReference>
<dbReference type="RefSeq" id="WP_028697083.1">
    <property type="nucleotide sequence ID" value="NZ_JAOBYN010000046.1"/>
</dbReference>
<feature type="domain" description="Carboxymuconolactone decarboxylase-like" evidence="1">
    <location>
        <begin position="42"/>
        <end position="103"/>
    </location>
</feature>
<evidence type="ECO:0000313" key="3">
    <source>
        <dbReference type="Proteomes" id="UP001158730"/>
    </source>
</evidence>
<comment type="caution">
    <text evidence="2">The sequence shown here is derived from an EMBL/GenBank/DDBJ whole genome shotgun (WGS) entry which is preliminary data.</text>
</comment>
<dbReference type="Proteomes" id="UP001158730">
    <property type="component" value="Unassembled WGS sequence"/>
</dbReference>
<evidence type="ECO:0000313" key="2">
    <source>
        <dbReference type="EMBL" id="MDH1057373.1"/>
    </source>
</evidence>
<dbReference type="InterPro" id="IPR029032">
    <property type="entry name" value="AhpD-like"/>
</dbReference>
<protein>
    <submittedName>
        <fullName evidence="2">Carboxymuconolactone decarboxylase family protein</fullName>
    </submittedName>
</protein>
<reference evidence="2" key="1">
    <citation type="submission" date="2022-09" db="EMBL/GenBank/DDBJ databases">
        <title>Intensive care unit water sources are persistently colonized with multi-drug resistant bacteria and are the site of extensive horizontal gene transfer of antibiotic resistance genes.</title>
        <authorList>
            <person name="Diorio-Toth L."/>
        </authorList>
    </citation>
    <scope>NUCLEOTIDE SEQUENCE</scope>
    <source>
        <strain evidence="2">GD03990</strain>
    </source>
</reference>
<dbReference type="SUPFAM" id="SSF69118">
    <property type="entry name" value="AhpD-like"/>
    <property type="match status" value="1"/>
</dbReference>
<dbReference type="NCBIfam" id="TIGR00778">
    <property type="entry name" value="ahpD_dom"/>
    <property type="match status" value="1"/>
</dbReference>
<organism evidence="2 3">
    <name type="scientific">Aquipseudomonas alcaligenes</name>
    <name type="common">Pseudomonas alcaligenes</name>
    <dbReference type="NCBI Taxonomy" id="43263"/>
    <lineage>
        <taxon>Bacteria</taxon>
        <taxon>Pseudomonadati</taxon>
        <taxon>Pseudomonadota</taxon>
        <taxon>Gammaproteobacteria</taxon>
        <taxon>Pseudomonadales</taxon>
        <taxon>Pseudomonadaceae</taxon>
        <taxon>Aquipseudomonas</taxon>
    </lineage>
</organism>
<dbReference type="AlphaFoldDB" id="A0AA42SUR8"/>
<dbReference type="PANTHER" id="PTHR35446:SF3">
    <property type="entry name" value="CMD DOMAIN-CONTAINING PROTEIN"/>
    <property type="match status" value="1"/>
</dbReference>
<dbReference type="GO" id="GO:0051920">
    <property type="term" value="F:peroxiredoxin activity"/>
    <property type="evidence" value="ECO:0007669"/>
    <property type="project" value="InterPro"/>
</dbReference>
<dbReference type="PANTHER" id="PTHR35446">
    <property type="entry name" value="SI:CH211-175M2.5"/>
    <property type="match status" value="1"/>
</dbReference>
<dbReference type="Gene3D" id="1.20.1290.10">
    <property type="entry name" value="AhpD-like"/>
    <property type="match status" value="1"/>
</dbReference>
<dbReference type="InterPro" id="IPR003779">
    <property type="entry name" value="CMD-like"/>
</dbReference>
<sequence length="178" mass="18693">MNRLHVISAKDAAGPTADVFNSIKRSLGMVPNAFLVAGTNSPLALEAALALDAALHKASLSIKEIEIIKLTVSQESGCDYCLAAHTMISKGAGLAEVEILAARHGTPSGSTKSDALSKFVRSAVRTTGTVPANVVDEFKQAGYSDQQIIDTLLAITSITFTNLVNRVNDTPLDFPAVK</sequence>
<proteinExistence type="predicted"/>
<evidence type="ECO:0000259" key="1">
    <source>
        <dbReference type="Pfam" id="PF02627"/>
    </source>
</evidence>
<dbReference type="InterPro" id="IPR004675">
    <property type="entry name" value="AhpD_core"/>
</dbReference>
<gene>
    <name evidence="2" type="ORF">N5C05_21810</name>
</gene>
<accession>A0AA42SUR8</accession>
<dbReference type="EMBL" id="JAOBYN010000046">
    <property type="protein sequence ID" value="MDH1057373.1"/>
    <property type="molecule type" value="Genomic_DNA"/>
</dbReference>